<gene>
    <name evidence="7" type="ORF">BT96DRAFT_920792</name>
</gene>
<evidence type="ECO:0000313" key="7">
    <source>
        <dbReference type="EMBL" id="KAE9398448.1"/>
    </source>
</evidence>
<evidence type="ECO:0000259" key="6">
    <source>
        <dbReference type="PROSITE" id="PS51526"/>
    </source>
</evidence>
<accession>A0A6A4HM21</accession>
<keyword evidence="2" id="KW-0805">Transcription regulation</keyword>
<reference evidence="7" key="1">
    <citation type="journal article" date="2019" name="Environ. Microbiol.">
        <title>Fungal ecological strategies reflected in gene transcription - a case study of two litter decomposers.</title>
        <authorList>
            <person name="Barbi F."/>
            <person name="Kohler A."/>
            <person name="Barry K."/>
            <person name="Baskaran P."/>
            <person name="Daum C."/>
            <person name="Fauchery L."/>
            <person name="Ihrmark K."/>
            <person name="Kuo A."/>
            <person name="LaButti K."/>
            <person name="Lipzen A."/>
            <person name="Morin E."/>
            <person name="Grigoriev I.V."/>
            <person name="Henrissat B."/>
            <person name="Lindahl B."/>
            <person name="Martin F."/>
        </authorList>
    </citation>
    <scope>NUCLEOTIDE SEQUENCE</scope>
    <source>
        <strain evidence="7">JB14</strain>
    </source>
</reference>
<dbReference type="OrthoDB" id="338531at2759"/>
<feature type="region of interest" description="Disordered" evidence="5">
    <location>
        <begin position="449"/>
        <end position="477"/>
    </location>
</feature>
<dbReference type="GO" id="GO:0006325">
    <property type="term" value="P:chromatin organization"/>
    <property type="evidence" value="ECO:0007669"/>
    <property type="project" value="UniProtKB-KW"/>
</dbReference>
<keyword evidence="8" id="KW-1185">Reference proteome</keyword>
<name>A0A6A4HM21_9AGAR</name>
<evidence type="ECO:0000256" key="3">
    <source>
        <dbReference type="ARBA" id="ARBA00023163"/>
    </source>
</evidence>
<dbReference type="GO" id="GO:0006355">
    <property type="term" value="P:regulation of DNA-templated transcription"/>
    <property type="evidence" value="ECO:0007669"/>
    <property type="project" value="InterPro"/>
</dbReference>
<feature type="compositionally biased region" description="Pro residues" evidence="5">
    <location>
        <begin position="466"/>
        <end position="477"/>
    </location>
</feature>
<evidence type="ECO:0000313" key="8">
    <source>
        <dbReference type="Proteomes" id="UP000799118"/>
    </source>
</evidence>
<keyword evidence="3" id="KW-0804">Transcription</keyword>
<feature type="region of interest" description="Disordered" evidence="5">
    <location>
        <begin position="535"/>
        <end position="555"/>
    </location>
</feature>
<dbReference type="GO" id="GO:0016586">
    <property type="term" value="C:RSC-type complex"/>
    <property type="evidence" value="ECO:0007669"/>
    <property type="project" value="TreeGrafter"/>
</dbReference>
<proteinExistence type="predicted"/>
<feature type="compositionally biased region" description="Polar residues" evidence="5">
    <location>
        <begin position="452"/>
        <end position="463"/>
    </location>
</feature>
<evidence type="ECO:0000256" key="5">
    <source>
        <dbReference type="SAM" id="MobiDB-lite"/>
    </source>
</evidence>
<evidence type="ECO:0000256" key="2">
    <source>
        <dbReference type="ARBA" id="ARBA00023015"/>
    </source>
</evidence>
<evidence type="ECO:0000256" key="4">
    <source>
        <dbReference type="ARBA" id="ARBA00023242"/>
    </source>
</evidence>
<feature type="domain" description="RFX-type winged-helix" evidence="6">
    <location>
        <begin position="319"/>
        <end position="395"/>
    </location>
</feature>
<dbReference type="PANTHER" id="PTHR22970">
    <property type="entry name" value="AT-RICH INTERACTIVE DOMAIN-CONTAINING PROTEIN 2"/>
    <property type="match status" value="1"/>
</dbReference>
<keyword evidence="4" id="KW-0539">Nucleus</keyword>
<dbReference type="PANTHER" id="PTHR22970:SF14">
    <property type="entry name" value="AT-RICH INTERACTIVE DOMAIN-CONTAINING PROTEIN 2"/>
    <property type="match status" value="1"/>
</dbReference>
<dbReference type="Proteomes" id="UP000799118">
    <property type="component" value="Unassembled WGS sequence"/>
</dbReference>
<dbReference type="GO" id="GO:0003677">
    <property type="term" value="F:DNA binding"/>
    <property type="evidence" value="ECO:0007669"/>
    <property type="project" value="InterPro"/>
</dbReference>
<protein>
    <recommendedName>
        <fullName evidence="6">RFX-type winged-helix domain-containing protein</fullName>
    </recommendedName>
</protein>
<organism evidence="7 8">
    <name type="scientific">Gymnopus androsaceus JB14</name>
    <dbReference type="NCBI Taxonomy" id="1447944"/>
    <lineage>
        <taxon>Eukaryota</taxon>
        <taxon>Fungi</taxon>
        <taxon>Dikarya</taxon>
        <taxon>Basidiomycota</taxon>
        <taxon>Agaricomycotina</taxon>
        <taxon>Agaricomycetes</taxon>
        <taxon>Agaricomycetidae</taxon>
        <taxon>Agaricales</taxon>
        <taxon>Marasmiineae</taxon>
        <taxon>Omphalotaceae</taxon>
        <taxon>Gymnopus</taxon>
    </lineage>
</organism>
<evidence type="ECO:0000256" key="1">
    <source>
        <dbReference type="ARBA" id="ARBA00022853"/>
    </source>
</evidence>
<sequence length="601" mass="67791">MYGNRAAPIPYYRYAPNPPQNVHNYTDDYERSYNETTPNNRMRLSLLSGIDSEITWALHRLFYPGLMDALYEWPEWFSTTGYKEHTDLQSLFAPSTALLHRRQHAISSLFVLRNASIIDDQNALDIVSSKRTLPLLLNALHRLDFSIDANSEFMTYILEIFHAVAPTLILPPKSSPLASSPLKPLLVTMIIAALEALTALFNNQQNASQLSPDSPALSTCLRYLPLFTDKPLLETSLNYLHAHLSYPAMSKAFLLHPEMPSVLRILITLLLVEQVQETVTVDITGVYHTVPSSVLVSKNHELTKSELDSLVATPEPKRCYDWIAAMFVTDPEAEITQVDCWNLYKDAFQPYQDSYALLGAPEVIKNVSMVLSPTQAMVLPGPPMKFIVRGVDRRKDTFLADRLKCQWNRSQCTAPPFSTPVEAIDNIPKDQFRPHVQTHFWTAHISEKHPSQSDTITVSQSSVHPHPNPTRRNPPLPRSTVINFQRAVVDPPSTSLLALLCIRILFRASFESVESAPKVDADHFGFPGVSEEIEEEDGGMQVEGSVDDDKEASRKGRKAFGDVRTLLETVQIKDETLYGVDHRDDHCWMTEIVHSVDHSIR</sequence>
<dbReference type="EMBL" id="ML769482">
    <property type="protein sequence ID" value="KAE9398448.1"/>
    <property type="molecule type" value="Genomic_DNA"/>
</dbReference>
<dbReference type="InterPro" id="IPR052406">
    <property type="entry name" value="Chromatin_Remodeling_Comp"/>
</dbReference>
<dbReference type="AlphaFoldDB" id="A0A6A4HM21"/>
<keyword evidence="1" id="KW-0156">Chromatin regulator</keyword>
<dbReference type="PROSITE" id="PS51526">
    <property type="entry name" value="RFX_DBD"/>
    <property type="match status" value="1"/>
</dbReference>
<dbReference type="InterPro" id="IPR003150">
    <property type="entry name" value="DNA-bd_RFX"/>
</dbReference>